<dbReference type="InterPro" id="IPR050748">
    <property type="entry name" value="Glycosyltrans_8_dom-fam"/>
</dbReference>
<keyword evidence="5" id="KW-1185">Reference proteome</keyword>
<dbReference type="PANTHER" id="PTHR13778">
    <property type="entry name" value="GLYCOSYLTRANSFERASE 8 DOMAIN-CONTAINING PROTEIN"/>
    <property type="match status" value="1"/>
</dbReference>
<dbReference type="Proteomes" id="UP000680038">
    <property type="component" value="Unassembled WGS sequence"/>
</dbReference>
<dbReference type="PANTHER" id="PTHR13778:SF47">
    <property type="entry name" value="LIPOPOLYSACCHARIDE 1,3-GALACTOSYLTRANSFERASE"/>
    <property type="match status" value="1"/>
</dbReference>
<organism evidence="4 5">
    <name type="scientific">Dyadobacter helix</name>
    <dbReference type="NCBI Taxonomy" id="2822344"/>
    <lineage>
        <taxon>Bacteria</taxon>
        <taxon>Pseudomonadati</taxon>
        <taxon>Bacteroidota</taxon>
        <taxon>Cytophagia</taxon>
        <taxon>Cytophagales</taxon>
        <taxon>Spirosomataceae</taxon>
        <taxon>Dyadobacter</taxon>
    </lineage>
</organism>
<name>A0A916JB25_9BACT</name>
<comment type="caution">
    <text evidence="4">The sequence shown here is derived from an EMBL/GenBank/DDBJ whole genome shotgun (WGS) entry which is preliminary data.</text>
</comment>
<dbReference type="InterPro" id="IPR029044">
    <property type="entry name" value="Nucleotide-diphossugar_trans"/>
</dbReference>
<protein>
    <submittedName>
        <fullName evidence="4">General stress protein A</fullName>
    </submittedName>
</protein>
<dbReference type="SUPFAM" id="SSF53448">
    <property type="entry name" value="Nucleotide-diphospho-sugar transferases"/>
    <property type="match status" value="1"/>
</dbReference>
<evidence type="ECO:0000256" key="1">
    <source>
        <dbReference type="ARBA" id="ARBA00022676"/>
    </source>
</evidence>
<gene>
    <name evidence="4" type="primary">gspA_1</name>
    <name evidence="4" type="ORF">DYBT9275_02122</name>
</gene>
<dbReference type="EMBL" id="CAJRAF010000002">
    <property type="protein sequence ID" value="CAG4998975.1"/>
    <property type="molecule type" value="Genomic_DNA"/>
</dbReference>
<dbReference type="InterPro" id="IPR002495">
    <property type="entry name" value="Glyco_trans_8"/>
</dbReference>
<proteinExistence type="predicted"/>
<sequence>MTTTEPINIVVASNNFYAILLGALVKSIELTHKTAEKIDLYIIDDGISKESRENIRASASEEVIRMKWFKSASVIPDNLVKVPSDKSAMPMTTYLRIFAPYILPEGTKRYIYLDVDMILQEDISKLWNSDLGDNMVGAVQDISKTVSNSWAGIPNYKELGMPPETKYFNAGLLVVDQEKWLKEDMTNQVIQCLYDNGPYVNLADQYGLNVVLYQKWKELDPRWNTFANDVIEVPDPFLIHFLDIKPIYRAYNGNKRFGDEFYKCLKLTPWKNHKPIPEYVRISRKTFSKMKKIFFSYLK</sequence>
<accession>A0A916JB25</accession>
<keyword evidence="2" id="KW-0808">Transferase</keyword>
<keyword evidence="3" id="KW-0479">Metal-binding</keyword>
<dbReference type="GO" id="GO:0046872">
    <property type="term" value="F:metal ion binding"/>
    <property type="evidence" value="ECO:0007669"/>
    <property type="project" value="UniProtKB-KW"/>
</dbReference>
<dbReference type="Pfam" id="PF01501">
    <property type="entry name" value="Glyco_transf_8"/>
    <property type="match status" value="1"/>
</dbReference>
<dbReference type="RefSeq" id="WP_215238793.1">
    <property type="nucleotide sequence ID" value="NZ_CAJRAF010000002.1"/>
</dbReference>
<dbReference type="GO" id="GO:0016757">
    <property type="term" value="F:glycosyltransferase activity"/>
    <property type="evidence" value="ECO:0007669"/>
    <property type="project" value="UniProtKB-KW"/>
</dbReference>
<evidence type="ECO:0000256" key="3">
    <source>
        <dbReference type="ARBA" id="ARBA00022723"/>
    </source>
</evidence>
<evidence type="ECO:0000256" key="2">
    <source>
        <dbReference type="ARBA" id="ARBA00022679"/>
    </source>
</evidence>
<reference evidence="4" key="1">
    <citation type="submission" date="2021-04" db="EMBL/GenBank/DDBJ databases">
        <authorList>
            <person name="Rodrigo-Torres L."/>
            <person name="Arahal R. D."/>
            <person name="Lucena T."/>
        </authorList>
    </citation>
    <scope>NUCLEOTIDE SEQUENCE</scope>
    <source>
        <strain evidence="4">CECT 9275</strain>
    </source>
</reference>
<keyword evidence="1" id="KW-0328">Glycosyltransferase</keyword>
<dbReference type="Gene3D" id="3.90.550.10">
    <property type="entry name" value="Spore Coat Polysaccharide Biosynthesis Protein SpsA, Chain A"/>
    <property type="match status" value="1"/>
</dbReference>
<evidence type="ECO:0000313" key="5">
    <source>
        <dbReference type="Proteomes" id="UP000680038"/>
    </source>
</evidence>
<dbReference type="CDD" id="cd04194">
    <property type="entry name" value="GT8_A4GalT_like"/>
    <property type="match status" value="1"/>
</dbReference>
<evidence type="ECO:0000313" key="4">
    <source>
        <dbReference type="EMBL" id="CAG4998975.1"/>
    </source>
</evidence>
<dbReference type="AlphaFoldDB" id="A0A916JB25"/>